<evidence type="ECO:0000313" key="4">
    <source>
        <dbReference type="Proteomes" id="UP000693738"/>
    </source>
</evidence>
<name>A0A8J2NFC2_FUSEQ</name>
<dbReference type="InterPro" id="IPR000210">
    <property type="entry name" value="BTB/POZ_dom"/>
</dbReference>
<dbReference type="Proteomes" id="UP000693738">
    <property type="component" value="Unassembled WGS sequence"/>
</dbReference>
<evidence type="ECO:0000259" key="2">
    <source>
        <dbReference type="PROSITE" id="PS50097"/>
    </source>
</evidence>
<comment type="caution">
    <text evidence="3">The sequence shown here is derived from an EMBL/GenBank/DDBJ whole genome shotgun (WGS) entry which is preliminary data.</text>
</comment>
<feature type="compositionally biased region" description="Polar residues" evidence="1">
    <location>
        <begin position="136"/>
        <end position="146"/>
    </location>
</feature>
<dbReference type="PANTHER" id="PTHR47843">
    <property type="entry name" value="BTB DOMAIN-CONTAINING PROTEIN-RELATED"/>
    <property type="match status" value="1"/>
</dbReference>
<dbReference type="AlphaFoldDB" id="A0A8J2NFC2"/>
<feature type="compositionally biased region" description="Polar residues" evidence="1">
    <location>
        <begin position="154"/>
        <end position="164"/>
    </location>
</feature>
<proteinExistence type="predicted"/>
<dbReference type="CDD" id="cd18186">
    <property type="entry name" value="BTB_POZ_ZBTB_KLHL-like"/>
    <property type="match status" value="1"/>
</dbReference>
<evidence type="ECO:0000313" key="3">
    <source>
        <dbReference type="EMBL" id="CAG7557990.1"/>
    </source>
</evidence>
<dbReference type="PANTHER" id="PTHR47843:SF5">
    <property type="entry name" value="BTB_POZ DOMAIN PROTEIN"/>
    <property type="match status" value="1"/>
</dbReference>
<gene>
    <name evidence="3" type="ORF">FEQUK3_LOCUS3728</name>
</gene>
<dbReference type="Pfam" id="PF00651">
    <property type="entry name" value="BTB"/>
    <property type="match status" value="1"/>
</dbReference>
<feature type="region of interest" description="Disordered" evidence="1">
    <location>
        <begin position="133"/>
        <end position="165"/>
    </location>
</feature>
<reference evidence="3" key="1">
    <citation type="submission" date="2021-05" db="EMBL/GenBank/DDBJ databases">
        <authorList>
            <person name="Khan N."/>
        </authorList>
    </citation>
    <scope>NUCLEOTIDE SEQUENCE</scope>
</reference>
<sequence>MPVLLLGNTACRGSLLDSGKYTDLTIICGRDRYAVHKAIVCTQSRFFAAACDGPFTEAQTGEIKLDDDHPIAVKMMINYLYCGTYEPATTFTLDDNSGVSTIEQLSSMLESEIEYLGANPNKKRRGMFKGEPLVSTPPTAQSQQQDLGFPCSGPNASSSNSHQPPMSKLVLHAKVYALGEKYEIKDMKDLALQKFKQDTKGGHTVGSLTEAAREAYSSTIDEDRGMRDAVVNIVLMAPCLLEEEMFRDLVRETELGLDLALHFTRDKRGRKRKRN</sequence>
<dbReference type="PROSITE" id="PS50097">
    <property type="entry name" value="BTB"/>
    <property type="match status" value="1"/>
</dbReference>
<accession>A0A8J2NFC2</accession>
<feature type="domain" description="BTB" evidence="2">
    <location>
        <begin position="22"/>
        <end position="89"/>
    </location>
</feature>
<evidence type="ECO:0000256" key="1">
    <source>
        <dbReference type="SAM" id="MobiDB-lite"/>
    </source>
</evidence>
<dbReference type="EMBL" id="CAJSTJ010000122">
    <property type="protein sequence ID" value="CAG7557990.1"/>
    <property type="molecule type" value="Genomic_DNA"/>
</dbReference>
<protein>
    <recommendedName>
        <fullName evidence="2">BTB domain-containing protein</fullName>
    </recommendedName>
</protein>
<organism evidence="3 4">
    <name type="scientific">Fusarium equiseti</name>
    <name type="common">Fusarium scirpi</name>
    <dbReference type="NCBI Taxonomy" id="61235"/>
    <lineage>
        <taxon>Eukaryota</taxon>
        <taxon>Fungi</taxon>
        <taxon>Dikarya</taxon>
        <taxon>Ascomycota</taxon>
        <taxon>Pezizomycotina</taxon>
        <taxon>Sordariomycetes</taxon>
        <taxon>Hypocreomycetidae</taxon>
        <taxon>Hypocreales</taxon>
        <taxon>Nectriaceae</taxon>
        <taxon>Fusarium</taxon>
        <taxon>Fusarium incarnatum-equiseti species complex</taxon>
    </lineage>
</organism>